<protein>
    <submittedName>
        <fullName evidence="1">Uncharacterized protein</fullName>
    </submittedName>
</protein>
<sequence length="77" mass="7895">MGDPAEGPVTAARVEWTGARYRVHLVRGSGGGISVVDGGERPAEAMAALTARGVPAEDAEHCVREVEPGFRASGPVP</sequence>
<dbReference type="RefSeq" id="WP_378070644.1">
    <property type="nucleotide sequence ID" value="NZ_JBHSBL010000021.1"/>
</dbReference>
<gene>
    <name evidence="1" type="ORF">ACFO0C_32930</name>
</gene>
<accession>A0ABV8J0H7</accession>
<dbReference type="Proteomes" id="UP001595867">
    <property type="component" value="Unassembled WGS sequence"/>
</dbReference>
<keyword evidence="2" id="KW-1185">Reference proteome</keyword>
<dbReference type="EMBL" id="JBHSBL010000021">
    <property type="protein sequence ID" value="MFC4069754.1"/>
    <property type="molecule type" value="Genomic_DNA"/>
</dbReference>
<proteinExistence type="predicted"/>
<evidence type="ECO:0000313" key="1">
    <source>
        <dbReference type="EMBL" id="MFC4069754.1"/>
    </source>
</evidence>
<organism evidence="1 2">
    <name type="scientific">Actinoplanes subglobosus</name>
    <dbReference type="NCBI Taxonomy" id="1547892"/>
    <lineage>
        <taxon>Bacteria</taxon>
        <taxon>Bacillati</taxon>
        <taxon>Actinomycetota</taxon>
        <taxon>Actinomycetes</taxon>
        <taxon>Micromonosporales</taxon>
        <taxon>Micromonosporaceae</taxon>
        <taxon>Actinoplanes</taxon>
    </lineage>
</organism>
<name>A0ABV8J0H7_9ACTN</name>
<comment type="caution">
    <text evidence="1">The sequence shown here is derived from an EMBL/GenBank/DDBJ whole genome shotgun (WGS) entry which is preliminary data.</text>
</comment>
<reference evidence="2" key="1">
    <citation type="journal article" date="2019" name="Int. J. Syst. Evol. Microbiol.">
        <title>The Global Catalogue of Microorganisms (GCM) 10K type strain sequencing project: providing services to taxonomists for standard genome sequencing and annotation.</title>
        <authorList>
            <consortium name="The Broad Institute Genomics Platform"/>
            <consortium name="The Broad Institute Genome Sequencing Center for Infectious Disease"/>
            <person name="Wu L."/>
            <person name="Ma J."/>
        </authorList>
    </citation>
    <scope>NUCLEOTIDE SEQUENCE [LARGE SCALE GENOMIC DNA]</scope>
    <source>
        <strain evidence="2">TBRC 5832</strain>
    </source>
</reference>
<evidence type="ECO:0000313" key="2">
    <source>
        <dbReference type="Proteomes" id="UP001595867"/>
    </source>
</evidence>